<accession>A0A2T0U7N9</accession>
<evidence type="ECO:0008006" key="3">
    <source>
        <dbReference type="Google" id="ProtNLM"/>
    </source>
</evidence>
<dbReference type="PROSITE" id="PS51257">
    <property type="entry name" value="PROKAR_LIPOPROTEIN"/>
    <property type="match status" value="1"/>
</dbReference>
<evidence type="ECO:0000313" key="1">
    <source>
        <dbReference type="EMBL" id="PRY53936.1"/>
    </source>
</evidence>
<keyword evidence="2" id="KW-1185">Reference proteome</keyword>
<evidence type="ECO:0000313" key="2">
    <source>
        <dbReference type="Proteomes" id="UP000238034"/>
    </source>
</evidence>
<gene>
    <name evidence="1" type="ORF">B0I27_103409</name>
</gene>
<dbReference type="AlphaFoldDB" id="A0A2T0U7N9"/>
<comment type="caution">
    <text evidence="1">The sequence shown here is derived from an EMBL/GenBank/DDBJ whole genome shotgun (WGS) entry which is preliminary data.</text>
</comment>
<proteinExistence type="predicted"/>
<dbReference type="OrthoDB" id="793718at2"/>
<reference evidence="1 2" key="1">
    <citation type="submission" date="2018-03" db="EMBL/GenBank/DDBJ databases">
        <title>Genomic Encyclopedia of Type Strains, Phase III (KMG-III): the genomes of soil and plant-associated and newly described type strains.</title>
        <authorList>
            <person name="Whitman W."/>
        </authorList>
    </citation>
    <scope>NUCLEOTIDE SEQUENCE [LARGE SCALE GENOMIC DNA]</scope>
    <source>
        <strain evidence="1 2">CGMCC 1.9313</strain>
    </source>
</reference>
<dbReference type="EMBL" id="PVTH01000003">
    <property type="protein sequence ID" value="PRY53936.1"/>
    <property type="molecule type" value="Genomic_DNA"/>
</dbReference>
<dbReference type="RefSeq" id="WP_106292510.1">
    <property type="nucleotide sequence ID" value="NZ_PVTH01000003.1"/>
</dbReference>
<sequence>MIYRSLPSASLLFILFLFSACRFNPNIQKSGSPAFQGVWEEASLPFKDSLLLSVKHTFKFTCDSFYVNIESFSKVNYYADSCFKGGHWKEYAKGNYVIREDTLYMVGAFTHANFKQKLSGCYRTGVYNPKFLIRKTEAEKIELVNIHQHLPMSLALKEKITCNPQPL</sequence>
<organism evidence="1 2">
    <name type="scientific">Arcticibacter pallidicorallinus</name>
    <dbReference type="NCBI Taxonomy" id="1259464"/>
    <lineage>
        <taxon>Bacteria</taxon>
        <taxon>Pseudomonadati</taxon>
        <taxon>Bacteroidota</taxon>
        <taxon>Sphingobacteriia</taxon>
        <taxon>Sphingobacteriales</taxon>
        <taxon>Sphingobacteriaceae</taxon>
        <taxon>Arcticibacter</taxon>
    </lineage>
</organism>
<name>A0A2T0U7N9_9SPHI</name>
<protein>
    <recommendedName>
        <fullName evidence="3">Fumarate hydratase</fullName>
    </recommendedName>
</protein>
<dbReference type="Proteomes" id="UP000238034">
    <property type="component" value="Unassembled WGS sequence"/>
</dbReference>